<dbReference type="GO" id="GO:0005737">
    <property type="term" value="C:cytoplasm"/>
    <property type="evidence" value="ECO:0007669"/>
    <property type="project" value="TreeGrafter"/>
</dbReference>
<sequence length="368" mass="39691">MPPCTAADVIVIGGGIVGACCAWTLATAGLEVTIIDAGLPCATSAGMGHLLILDDNPAECALTRYSLKRWQEISHLLPDAAAYRRNGTLWMAASEQEMAVAEQKYHLLRQLGENCALLNGEQLTQAEPAVRQGLAGGLLVKDDGILYAPVVAQWMSQHPRINNIRGRVVDLNEPYVVLDDGRQYRARHIVLANGIQATELSPELPLVAKKGHLLITDRYPHGITRTLVELGYVTSVHHATGPSAACNIQPRPTGQLLVGATRQFDSVDPAVEPWMLSKMVRRACEYVPAVKKMNAIRTWTGFRAASPDGLPLIGRYPGRCGLWLAVGHEGLGVTTATATADLIKADILQQHHPLEAGAYLPDRFLCGG</sequence>
<gene>
    <name evidence="3" type="ORF">BN437_2691</name>
</gene>
<dbReference type="PANTHER" id="PTHR13847:SF287">
    <property type="entry name" value="FAD-DEPENDENT OXIDOREDUCTASE DOMAIN-CONTAINING PROTEIN 1"/>
    <property type="match status" value="1"/>
</dbReference>
<dbReference type="AlphaFoldDB" id="A0A831A4Z9"/>
<reference evidence="3 4" key="1">
    <citation type="submission" date="2012-11" db="EMBL/GenBank/DDBJ databases">
        <authorList>
            <person name="Linke B."/>
        </authorList>
    </citation>
    <scope>NUCLEOTIDE SEQUENCE [LARGE SCALE GENOMIC DNA]</scope>
    <source>
        <strain evidence="4">CFBP 1232</strain>
    </source>
</reference>
<proteinExistence type="predicted"/>
<evidence type="ECO:0000313" key="3">
    <source>
        <dbReference type="EMBL" id="CCO94601.1"/>
    </source>
</evidence>
<dbReference type="GO" id="GO:0016491">
    <property type="term" value="F:oxidoreductase activity"/>
    <property type="evidence" value="ECO:0007669"/>
    <property type="project" value="UniProtKB-KW"/>
</dbReference>
<dbReference type="SUPFAM" id="SSF51905">
    <property type="entry name" value="FAD/NAD(P)-binding domain"/>
    <property type="match status" value="1"/>
</dbReference>
<dbReference type="InterPro" id="IPR006076">
    <property type="entry name" value="FAD-dep_OxRdtase"/>
</dbReference>
<dbReference type="Pfam" id="PF01266">
    <property type="entry name" value="DAO"/>
    <property type="match status" value="1"/>
</dbReference>
<comment type="caution">
    <text evidence="3">The sequence shown here is derived from an EMBL/GenBank/DDBJ whole genome shotgun (WGS) entry which is preliminary data.</text>
</comment>
<dbReference type="PANTHER" id="PTHR13847">
    <property type="entry name" value="SARCOSINE DEHYDROGENASE-RELATED"/>
    <property type="match status" value="1"/>
</dbReference>
<dbReference type="InterPro" id="IPR036188">
    <property type="entry name" value="FAD/NAD-bd_sf"/>
</dbReference>
<dbReference type="EMBL" id="CAPB01000033">
    <property type="protein sequence ID" value="CCO94601.1"/>
    <property type="molecule type" value="Genomic_DNA"/>
</dbReference>
<evidence type="ECO:0000256" key="1">
    <source>
        <dbReference type="ARBA" id="ARBA00023002"/>
    </source>
</evidence>
<evidence type="ECO:0000259" key="2">
    <source>
        <dbReference type="Pfam" id="PF01266"/>
    </source>
</evidence>
<name>A0A831A4Z9_ERWAM</name>
<dbReference type="RefSeq" id="WP_004159126.1">
    <property type="nucleotide sequence ID" value="NZ_BAYW01000012.1"/>
</dbReference>
<dbReference type="Gene3D" id="3.30.9.10">
    <property type="entry name" value="D-Amino Acid Oxidase, subunit A, domain 2"/>
    <property type="match status" value="1"/>
</dbReference>
<dbReference type="Gene3D" id="3.50.50.60">
    <property type="entry name" value="FAD/NAD(P)-binding domain"/>
    <property type="match status" value="1"/>
</dbReference>
<dbReference type="SUPFAM" id="SSF54373">
    <property type="entry name" value="FAD-linked reductases, C-terminal domain"/>
    <property type="match status" value="1"/>
</dbReference>
<keyword evidence="1" id="KW-0560">Oxidoreductase</keyword>
<dbReference type="GeneID" id="97606779"/>
<protein>
    <submittedName>
        <fullName evidence="3">FAD dependent oxidoreductase</fullName>
    </submittedName>
</protein>
<accession>A0A831A4Z9</accession>
<dbReference type="Proteomes" id="UP000013111">
    <property type="component" value="Unassembled WGS sequence"/>
</dbReference>
<feature type="domain" description="FAD dependent oxidoreductase" evidence="2">
    <location>
        <begin position="8"/>
        <end position="343"/>
    </location>
</feature>
<organism evidence="3 4">
    <name type="scientific">Erwinia amylovora NBRC 12687 = CFBP 1232</name>
    <dbReference type="NCBI Taxonomy" id="1219359"/>
    <lineage>
        <taxon>Bacteria</taxon>
        <taxon>Pseudomonadati</taxon>
        <taxon>Pseudomonadota</taxon>
        <taxon>Gammaproteobacteria</taxon>
        <taxon>Enterobacterales</taxon>
        <taxon>Erwiniaceae</taxon>
        <taxon>Erwinia</taxon>
    </lineage>
</organism>
<reference evidence="3 4" key="2">
    <citation type="submission" date="2013-04" db="EMBL/GenBank/DDBJ databases">
        <title>Comparative genomics of 12 strains of Erwinia amylovora identifies a pan-genome with a large conserved core and provides insights into host specificity.</title>
        <authorList>
            <person name="Mann R.A."/>
            <person name="Smits T.H.M."/>
            <person name="Buehlmann A."/>
            <person name="Blom J."/>
            <person name="Goesmann A."/>
            <person name="Frey J.E."/>
            <person name="Plummer K.M."/>
            <person name="Beer S.V."/>
            <person name="Luck J."/>
            <person name="Duffy B."/>
            <person name="Rodoni B."/>
        </authorList>
    </citation>
    <scope>NUCLEOTIDE SEQUENCE [LARGE SCALE GENOMIC DNA]</scope>
    <source>
        <strain evidence="4">CFBP 1232</strain>
    </source>
</reference>
<evidence type="ECO:0000313" key="4">
    <source>
        <dbReference type="Proteomes" id="UP000013111"/>
    </source>
</evidence>